<sequence length="467" mass="52932">MYMNKMLIAVCCYCFTITPVLAQKKPAPFVNGDRVVFAGNSITEHGFYEAYIWLYYITHFPERKITVYNGGIGGDVARQIYIRMDSDLLAKKPTVLSISFGMNDSRYFEYWMHKDKVDSVRKDAIDTSFKWFEKIRDKANAYPNIKKIMMTSSPYDETVKNGKDPFRGKFKTMEGIVAFQKKAAIKNNWAYVDLFYPMTELDKKGQQTDTAFTLTGPDRIHPGNAGHFVMAYLFLKAQGLAGKPVADVVIDASRKKIIRAENAAVSSVNKNTPGISFNYLAKSLPFPIDSVSRVWENPQKQYDALKSIPFIKEFNEELLAVKGLEASKNYVLKIDGITISNFTGAELNSGINLALLGNTPQYKQAKQVAALQLKRKELEDQIRAYYWVNYDYLYDRGWFLQDSPAITDSVVAKAKTDWAIASKKDSYLAMRDKSARVATIKEMNDMADKMYALAQPVTHTITIEAAH</sequence>
<reference evidence="3 4" key="1">
    <citation type="submission" date="2016-05" db="EMBL/GenBank/DDBJ databases">
        <title>Niabella ginsenosidivorans BS26 whole genome sequencing.</title>
        <authorList>
            <person name="Im W.T."/>
            <person name="Siddiqi M.Z."/>
        </authorList>
    </citation>
    <scope>NUCLEOTIDE SEQUENCE [LARGE SCALE GENOMIC DNA]</scope>
    <source>
        <strain evidence="3 4">BS26</strain>
    </source>
</reference>
<dbReference type="Gene3D" id="3.40.50.1110">
    <property type="entry name" value="SGNH hydrolase"/>
    <property type="match status" value="1"/>
</dbReference>
<dbReference type="Proteomes" id="UP000077667">
    <property type="component" value="Chromosome"/>
</dbReference>
<keyword evidence="1" id="KW-0732">Signal</keyword>
<dbReference type="SUPFAM" id="SSF52266">
    <property type="entry name" value="SGNH hydrolase"/>
    <property type="match status" value="1"/>
</dbReference>
<dbReference type="PANTHER" id="PTHR30383">
    <property type="entry name" value="THIOESTERASE 1/PROTEASE 1/LYSOPHOSPHOLIPASE L1"/>
    <property type="match status" value="1"/>
</dbReference>
<dbReference type="STRING" id="1176587.A8C56_20630"/>
<dbReference type="GO" id="GO:0004622">
    <property type="term" value="F:phosphatidylcholine lysophospholipase activity"/>
    <property type="evidence" value="ECO:0007669"/>
    <property type="project" value="TreeGrafter"/>
</dbReference>
<evidence type="ECO:0000313" key="4">
    <source>
        <dbReference type="Proteomes" id="UP000077667"/>
    </source>
</evidence>
<feature type="chain" id="PRO_5008390032" description="SGNH hydrolase-type esterase domain-containing protein" evidence="1">
    <location>
        <begin position="23"/>
        <end position="467"/>
    </location>
</feature>
<gene>
    <name evidence="3" type="ORF">A8C56_20630</name>
</gene>
<protein>
    <recommendedName>
        <fullName evidence="2">SGNH hydrolase-type esterase domain-containing protein</fullName>
    </recommendedName>
</protein>
<evidence type="ECO:0000313" key="3">
    <source>
        <dbReference type="EMBL" id="ANH83069.1"/>
    </source>
</evidence>
<organism evidence="3 4">
    <name type="scientific">Niabella ginsenosidivorans</name>
    <dbReference type="NCBI Taxonomy" id="1176587"/>
    <lineage>
        <taxon>Bacteria</taxon>
        <taxon>Pseudomonadati</taxon>
        <taxon>Bacteroidota</taxon>
        <taxon>Chitinophagia</taxon>
        <taxon>Chitinophagales</taxon>
        <taxon>Chitinophagaceae</taxon>
        <taxon>Niabella</taxon>
    </lineage>
</organism>
<evidence type="ECO:0000259" key="2">
    <source>
        <dbReference type="Pfam" id="PF13472"/>
    </source>
</evidence>
<dbReference type="InterPro" id="IPR013830">
    <property type="entry name" value="SGNH_hydro"/>
</dbReference>
<dbReference type="EMBL" id="CP015772">
    <property type="protein sequence ID" value="ANH83069.1"/>
    <property type="molecule type" value="Genomic_DNA"/>
</dbReference>
<dbReference type="Pfam" id="PF13472">
    <property type="entry name" value="Lipase_GDSL_2"/>
    <property type="match status" value="1"/>
</dbReference>
<dbReference type="InterPro" id="IPR051532">
    <property type="entry name" value="Ester_Hydrolysis_Enzymes"/>
</dbReference>
<feature type="domain" description="SGNH hydrolase-type esterase" evidence="2">
    <location>
        <begin position="37"/>
        <end position="227"/>
    </location>
</feature>
<dbReference type="KEGG" id="nia:A8C56_20630"/>
<dbReference type="InterPro" id="IPR036514">
    <property type="entry name" value="SGNH_hydro_sf"/>
</dbReference>
<dbReference type="CDD" id="cd01834">
    <property type="entry name" value="SGNH_hydrolase_like_2"/>
    <property type="match status" value="1"/>
</dbReference>
<dbReference type="AlphaFoldDB" id="A0A1A9I7P4"/>
<name>A0A1A9I7P4_9BACT</name>
<dbReference type="OrthoDB" id="9774205at2"/>
<evidence type="ECO:0000256" key="1">
    <source>
        <dbReference type="SAM" id="SignalP"/>
    </source>
</evidence>
<keyword evidence="4" id="KW-1185">Reference proteome</keyword>
<accession>A0A1A9I7P4</accession>
<dbReference type="PANTHER" id="PTHR30383:SF5">
    <property type="entry name" value="SGNH HYDROLASE-TYPE ESTERASE DOMAIN-CONTAINING PROTEIN"/>
    <property type="match status" value="1"/>
</dbReference>
<feature type="signal peptide" evidence="1">
    <location>
        <begin position="1"/>
        <end position="22"/>
    </location>
</feature>
<proteinExistence type="predicted"/>